<evidence type="ECO:0000256" key="1">
    <source>
        <dbReference type="SAM" id="Coils"/>
    </source>
</evidence>
<evidence type="ECO:0000313" key="3">
    <source>
        <dbReference type="Proteomes" id="UP000785679"/>
    </source>
</evidence>
<feature type="coiled-coil region" evidence="1">
    <location>
        <begin position="311"/>
        <end position="417"/>
    </location>
</feature>
<comment type="caution">
    <text evidence="2">The sequence shown here is derived from an EMBL/GenBank/DDBJ whole genome shotgun (WGS) entry which is preliminary data.</text>
</comment>
<keyword evidence="1" id="KW-0175">Coiled coil</keyword>
<dbReference type="Proteomes" id="UP000785679">
    <property type="component" value="Unassembled WGS sequence"/>
</dbReference>
<keyword evidence="3" id="KW-1185">Reference proteome</keyword>
<protein>
    <submittedName>
        <fullName evidence="2">Uncharacterized protein</fullName>
    </submittedName>
</protein>
<reference evidence="2" key="1">
    <citation type="submission" date="2019-06" db="EMBL/GenBank/DDBJ databases">
        <authorList>
            <person name="Zheng W."/>
        </authorList>
    </citation>
    <scope>NUCLEOTIDE SEQUENCE</scope>
    <source>
        <strain evidence="2">QDHG01</strain>
    </source>
</reference>
<accession>A0A8J8T488</accession>
<dbReference type="AlphaFoldDB" id="A0A8J8T488"/>
<sequence>MLHVPSSARLTAEQLFDDSFQAKQGYCSCGSNLKVEFACGKQDCQIHRVDRLFCKHCVPKYCDHQIKILSQFFSEMNEKWIALKEKIGALTFKVNKKFGQSKEITEFLKSEMIKLKKQPSSLILDIIEFRSYSEEFKTTDSKVQGFITEQSASQLSKFDPAFNEIQKKLNKFEYLTSKGEEDIFESCSDFLDEMGILYEHQDSIQSKISEYKVKLALKKIEQAVSAKESTQDSERLSREQAEINALVKGNLSLYGGIRGSADFIKNSLKAHNLQKAHEEQTKAQREEFAQAKIKLENDIVQRITQLKNKEISELESRFEKKIQQVQAKQESDFANFKTSIAKQLEDQKSEMDSCKTLLQKEQKENATLKNSLNTLKTDLSSLSSQYQDIKKLLSTTTVDQKREIETLKSQSEQIKAEFGLKFIDLEKKCKDQDKRLCAQIETFKLDQAEKIGAINAQANNLFRQLKTEIETLEATVTAKSKLSQLEDIEKLRESIADLQKKLNPVFSETELLKKRYESCDKKLEQELQLIRTEFAQNLTAAKNEYSDLYYKHIASLDEDIKKLNQSVWAMRRKESDSY</sequence>
<dbReference type="EMBL" id="RRYP01006918">
    <property type="protein sequence ID" value="TNV80868.1"/>
    <property type="molecule type" value="Genomic_DNA"/>
</dbReference>
<name>A0A8J8T488_HALGN</name>
<feature type="coiled-coil region" evidence="1">
    <location>
        <begin position="455"/>
        <end position="501"/>
    </location>
</feature>
<evidence type="ECO:0000313" key="2">
    <source>
        <dbReference type="EMBL" id="TNV80868.1"/>
    </source>
</evidence>
<gene>
    <name evidence="2" type="ORF">FGO68_gene3786</name>
</gene>
<proteinExistence type="predicted"/>
<organism evidence="2 3">
    <name type="scientific">Halteria grandinella</name>
    <dbReference type="NCBI Taxonomy" id="5974"/>
    <lineage>
        <taxon>Eukaryota</taxon>
        <taxon>Sar</taxon>
        <taxon>Alveolata</taxon>
        <taxon>Ciliophora</taxon>
        <taxon>Intramacronucleata</taxon>
        <taxon>Spirotrichea</taxon>
        <taxon>Stichotrichia</taxon>
        <taxon>Sporadotrichida</taxon>
        <taxon>Halteriidae</taxon>
        <taxon>Halteria</taxon>
    </lineage>
</organism>